<keyword evidence="1" id="KW-0479">Metal-binding</keyword>
<dbReference type="EMBL" id="FCOI02000003">
    <property type="protein sequence ID" value="SAK50030.1"/>
    <property type="molecule type" value="Genomic_DNA"/>
</dbReference>
<dbReference type="InterPro" id="IPR027467">
    <property type="entry name" value="MopterinOxRdtase_cofactor_BS"/>
</dbReference>
<gene>
    <name evidence="5" type="primary">napA</name>
    <name evidence="5" type="ORF">AWB76_01406</name>
</gene>
<sequence length="78" mass="7934">MTLTHRAFIKQTAATTAAASAGITLPGMQALAQSDDITCSKAPCRFCGTGCGVLVGVKGNQVVVTQADPQAEVNRGLN</sequence>
<dbReference type="GO" id="GO:0051539">
    <property type="term" value="F:4 iron, 4 sulfur cluster binding"/>
    <property type="evidence" value="ECO:0007669"/>
    <property type="project" value="InterPro"/>
</dbReference>
<dbReference type="PROSITE" id="PS51318">
    <property type="entry name" value="TAT"/>
    <property type="match status" value="1"/>
</dbReference>
<evidence type="ECO:0000256" key="3">
    <source>
        <dbReference type="ARBA" id="ARBA00023014"/>
    </source>
</evidence>
<accession>A0A157ZX01</accession>
<dbReference type="EC" id="1.7.99.4" evidence="5"/>
<feature type="domain" description="4Fe-4S Mo/W bis-MGD-type" evidence="4">
    <location>
        <begin position="37"/>
        <end position="78"/>
    </location>
</feature>
<dbReference type="PROSITE" id="PS51669">
    <property type="entry name" value="4FE4S_MOW_BIS_MGD"/>
    <property type="match status" value="1"/>
</dbReference>
<dbReference type="STRING" id="1777137.AWB76_01406"/>
<dbReference type="Gene3D" id="3.30.200.210">
    <property type="match status" value="1"/>
</dbReference>
<evidence type="ECO:0000313" key="5">
    <source>
        <dbReference type="EMBL" id="SAK50030.1"/>
    </source>
</evidence>
<evidence type="ECO:0000256" key="2">
    <source>
        <dbReference type="ARBA" id="ARBA00023004"/>
    </source>
</evidence>
<organism evidence="5 6">
    <name type="scientific">Caballeronia temeraria</name>
    <dbReference type="NCBI Taxonomy" id="1777137"/>
    <lineage>
        <taxon>Bacteria</taxon>
        <taxon>Pseudomonadati</taxon>
        <taxon>Pseudomonadota</taxon>
        <taxon>Betaproteobacteria</taxon>
        <taxon>Burkholderiales</taxon>
        <taxon>Burkholderiaceae</taxon>
        <taxon>Caballeronia</taxon>
    </lineage>
</organism>
<dbReference type="GO" id="GO:0016491">
    <property type="term" value="F:oxidoreductase activity"/>
    <property type="evidence" value="ECO:0007669"/>
    <property type="project" value="UniProtKB-KW"/>
</dbReference>
<evidence type="ECO:0000313" key="6">
    <source>
        <dbReference type="Proteomes" id="UP000054624"/>
    </source>
</evidence>
<dbReference type="SUPFAM" id="SSF53706">
    <property type="entry name" value="Formate dehydrogenase/DMSO reductase, domains 1-3"/>
    <property type="match status" value="1"/>
</dbReference>
<dbReference type="GO" id="GO:0046872">
    <property type="term" value="F:metal ion binding"/>
    <property type="evidence" value="ECO:0007669"/>
    <property type="project" value="UniProtKB-KW"/>
</dbReference>
<keyword evidence="2" id="KW-0408">Iron</keyword>
<evidence type="ECO:0000256" key="1">
    <source>
        <dbReference type="ARBA" id="ARBA00022723"/>
    </source>
</evidence>
<reference evidence="6" key="1">
    <citation type="submission" date="2016-01" db="EMBL/GenBank/DDBJ databases">
        <authorList>
            <person name="Peeters Charlotte."/>
        </authorList>
    </citation>
    <scope>NUCLEOTIDE SEQUENCE [LARGE SCALE GENOMIC DNA]</scope>
</reference>
<dbReference type="InterPro" id="IPR006311">
    <property type="entry name" value="TAT_signal"/>
</dbReference>
<dbReference type="PROSITE" id="PS00551">
    <property type="entry name" value="MOLYBDOPTERIN_PROK_1"/>
    <property type="match status" value="1"/>
</dbReference>
<protein>
    <submittedName>
        <fullName evidence="5">Periplasmic nitrate reductase</fullName>
        <ecNumber evidence="5">1.7.99.4</ecNumber>
    </submittedName>
</protein>
<dbReference type="Pfam" id="PF04879">
    <property type="entry name" value="Molybdop_Fe4S4"/>
    <property type="match status" value="1"/>
</dbReference>
<dbReference type="Proteomes" id="UP000054624">
    <property type="component" value="Unassembled WGS sequence"/>
</dbReference>
<keyword evidence="3" id="KW-0411">Iron-sulfur</keyword>
<keyword evidence="6" id="KW-1185">Reference proteome</keyword>
<dbReference type="InterPro" id="IPR006963">
    <property type="entry name" value="Mopterin_OxRdtase_4Fe-4S_dom"/>
</dbReference>
<proteinExistence type="predicted"/>
<keyword evidence="5" id="KW-0560">Oxidoreductase</keyword>
<dbReference type="AlphaFoldDB" id="A0A157ZX01"/>
<name>A0A157ZX01_9BURK</name>
<evidence type="ECO:0000259" key="4">
    <source>
        <dbReference type="PROSITE" id="PS51669"/>
    </source>
</evidence>